<keyword evidence="2" id="KW-1185">Reference proteome</keyword>
<proteinExistence type="predicted"/>
<dbReference type="Pfam" id="PF07920">
    <property type="entry name" value="DUF1684"/>
    <property type="match status" value="1"/>
</dbReference>
<reference evidence="1 2" key="1">
    <citation type="journal article" date="2017" name="Elife">
        <title>Extensive horizontal gene transfer in cheese-associated bacteria.</title>
        <authorList>
            <person name="Bonham K.S."/>
            <person name="Wolfe B.E."/>
            <person name="Dutton R.J."/>
        </authorList>
    </citation>
    <scope>NUCLEOTIDE SEQUENCE [LARGE SCALE GENOMIC DNA]</scope>
    <source>
        <strain evidence="1 2">341_9</strain>
    </source>
</reference>
<dbReference type="OrthoDB" id="5493262at2"/>
<sequence length="271" mass="28753">MSTTAQTSDSTAKTTWEGFRRRRDESLAAPHGILAQVGLHWIDPTAGPQQVGDVPGSWEVVDDRLVATFPTSEVSLLAGSPEVEAHADGESTTATVLAAGDVRLAGFGQDVQIDVIRRGGRIGLRLLDPAAPRLAAFDGVPTFAYDAAQVLTGTWRRDPTTVTVGTAMPWLEAKLPSPGVAVLDVAGSEVELVLTGEASILFTDETSGAESADWRQVRAELDGDQVRVDLNYALNFPSAFSAWGTCPKPPAGNHLPLAVRAGESRVEQTER</sequence>
<evidence type="ECO:0000313" key="2">
    <source>
        <dbReference type="Proteomes" id="UP000218598"/>
    </source>
</evidence>
<dbReference type="AlphaFoldDB" id="A0A2A3YL39"/>
<dbReference type="EMBL" id="NRGR01000008">
    <property type="protein sequence ID" value="PCC40001.1"/>
    <property type="molecule type" value="Genomic_DNA"/>
</dbReference>
<organism evidence="1 2">
    <name type="scientific">Brachybacterium alimentarium</name>
    <dbReference type="NCBI Taxonomy" id="47845"/>
    <lineage>
        <taxon>Bacteria</taxon>
        <taxon>Bacillati</taxon>
        <taxon>Actinomycetota</taxon>
        <taxon>Actinomycetes</taxon>
        <taxon>Micrococcales</taxon>
        <taxon>Dermabacteraceae</taxon>
        <taxon>Brachybacterium</taxon>
    </lineage>
</organism>
<gene>
    <name evidence="1" type="ORF">CIK66_04920</name>
</gene>
<dbReference type="Proteomes" id="UP000218598">
    <property type="component" value="Unassembled WGS sequence"/>
</dbReference>
<protein>
    <recommendedName>
        <fullName evidence="3">DUF1684 domain-containing protein</fullName>
    </recommendedName>
</protein>
<dbReference type="GeneID" id="95326387"/>
<accession>A0A2A3YL39</accession>
<dbReference type="RefSeq" id="WP_096163783.1">
    <property type="nucleotide sequence ID" value="NZ_BAAAIQ010000005.1"/>
</dbReference>
<dbReference type="PANTHER" id="PTHR41913:SF1">
    <property type="entry name" value="DUF1684 DOMAIN-CONTAINING PROTEIN"/>
    <property type="match status" value="1"/>
</dbReference>
<evidence type="ECO:0008006" key="3">
    <source>
        <dbReference type="Google" id="ProtNLM"/>
    </source>
</evidence>
<dbReference type="PANTHER" id="PTHR41913">
    <property type="entry name" value="DUF1684 DOMAIN-CONTAINING PROTEIN"/>
    <property type="match status" value="1"/>
</dbReference>
<name>A0A2A3YL39_9MICO</name>
<evidence type="ECO:0000313" key="1">
    <source>
        <dbReference type="EMBL" id="PCC40001.1"/>
    </source>
</evidence>
<dbReference type="InterPro" id="IPR012467">
    <property type="entry name" value="DUF1684"/>
</dbReference>
<comment type="caution">
    <text evidence="1">The sequence shown here is derived from an EMBL/GenBank/DDBJ whole genome shotgun (WGS) entry which is preliminary data.</text>
</comment>